<dbReference type="SUPFAM" id="SSF55729">
    <property type="entry name" value="Acyl-CoA N-acyltransferases (Nat)"/>
    <property type="match status" value="1"/>
</dbReference>
<sequence length="557" mass="64674">MISPVTDLSEFTNKANSPVEMKTLVGEEVFDFLDNKENQNQYDQLFEKCPWKTAFQNRDFISTWYRHYKSSYLPILVYSTQGDELIGVLSLAAVKPSSGQVKKFDRVKILGAGHYRAEYQVWLSEPHNSEIFIKSALKSVIELYPKSDIFLRFVPNGDCLDWVELDPFWKKHCIVQSFRRVLIKMTEPEFPKLFTKKEFKNKRNRLKRLEGFEFSKITDLEEFKRVLPDLTDQYDFRQGAMFNKFPFRDAPEMKELLVELFKKNMLHVTVMRDGEEILASIVAVTHKEWAHLGAINTHTPFHGKNSPGFVHFIMLQQMLSEEGFKVFDLTAGGDLYKERMANYHDYVYTLLFTQNQTFKIKRSIRKAVMGMLVKANIRPMSVELNIKRKFYLLKSRMKLWKEKDVVFTAIKKRLAGKKDKPVTLAMEVNTSSDQLPIRKNSLKDNLEFNGGGTTLSKWEYLQEAMRKFETGETSYTWVKDGDLKACVWVSEEEDLGVPVIKDFYIHPSVDNEFNLFINQVAGKIQKKGEKIKAVVPGYDSKLFKILQKAGFESNGAA</sequence>
<dbReference type="RefSeq" id="WP_213945122.1">
    <property type="nucleotide sequence ID" value="NZ_JAHCMY010000004.1"/>
</dbReference>
<evidence type="ECO:0000259" key="1">
    <source>
        <dbReference type="Pfam" id="PF13480"/>
    </source>
</evidence>
<dbReference type="InterPro" id="IPR016181">
    <property type="entry name" value="Acyl_CoA_acyltransferase"/>
</dbReference>
<keyword evidence="3" id="KW-1185">Reference proteome</keyword>
<gene>
    <name evidence="2" type="ORF">KI659_09570</name>
</gene>
<name>A0AAP2CLW4_9BACT</name>
<dbReference type="Gene3D" id="3.40.630.30">
    <property type="match status" value="1"/>
</dbReference>
<comment type="caution">
    <text evidence="2">The sequence shown here is derived from an EMBL/GenBank/DDBJ whole genome shotgun (WGS) entry which is preliminary data.</text>
</comment>
<protein>
    <submittedName>
        <fullName evidence="2">GNAT family N-acetyltransferase</fullName>
    </submittedName>
</protein>
<evidence type="ECO:0000313" key="2">
    <source>
        <dbReference type="EMBL" id="MBS9524262.1"/>
    </source>
</evidence>
<accession>A0AAP2CLW4</accession>
<evidence type="ECO:0000313" key="3">
    <source>
        <dbReference type="Proteomes" id="UP001319104"/>
    </source>
</evidence>
<reference evidence="2 3" key="1">
    <citation type="submission" date="2021-05" db="EMBL/GenBank/DDBJ databases">
        <authorList>
            <person name="Zhang Z.D."/>
            <person name="Osman G."/>
        </authorList>
    </citation>
    <scope>NUCLEOTIDE SEQUENCE [LARGE SCALE GENOMIC DNA]</scope>
    <source>
        <strain evidence="2 3">KCTC 32217</strain>
    </source>
</reference>
<organism evidence="2 3">
    <name type="scientific">Litoribacter ruber</name>
    <dbReference type="NCBI Taxonomy" id="702568"/>
    <lineage>
        <taxon>Bacteria</taxon>
        <taxon>Pseudomonadati</taxon>
        <taxon>Bacteroidota</taxon>
        <taxon>Cytophagia</taxon>
        <taxon>Cytophagales</taxon>
        <taxon>Cyclobacteriaceae</taxon>
        <taxon>Litoribacter</taxon>
    </lineage>
</organism>
<feature type="domain" description="BioF2-like acetyltransferase" evidence="1">
    <location>
        <begin position="196"/>
        <end position="338"/>
    </location>
</feature>
<proteinExistence type="predicted"/>
<dbReference type="EMBL" id="JAHCMY010000004">
    <property type="protein sequence ID" value="MBS9524262.1"/>
    <property type="molecule type" value="Genomic_DNA"/>
</dbReference>
<dbReference type="AlphaFoldDB" id="A0AAP2CLW4"/>
<dbReference type="Proteomes" id="UP001319104">
    <property type="component" value="Unassembled WGS sequence"/>
</dbReference>
<dbReference type="Pfam" id="PF13480">
    <property type="entry name" value="Acetyltransf_6"/>
    <property type="match status" value="1"/>
</dbReference>
<dbReference type="InterPro" id="IPR038740">
    <property type="entry name" value="BioF2-like_GNAT_dom"/>
</dbReference>